<comment type="caution">
    <text evidence="2">The sequence shown here is derived from an EMBL/GenBank/DDBJ whole genome shotgun (WGS) entry which is preliminary data.</text>
</comment>
<name>H3KGE0_9BURK</name>
<evidence type="ECO:0000313" key="3">
    <source>
        <dbReference type="Proteomes" id="UP000004956"/>
    </source>
</evidence>
<dbReference type="RefSeq" id="WP_008542942.1">
    <property type="nucleotide sequence ID" value="NZ_JH604995.1"/>
</dbReference>
<evidence type="ECO:0000313" key="2">
    <source>
        <dbReference type="EMBL" id="EHY30820.1"/>
    </source>
</evidence>
<dbReference type="EMBL" id="AFBQ01000273">
    <property type="protein sequence ID" value="EHY30820.1"/>
    <property type="molecule type" value="Genomic_DNA"/>
</dbReference>
<accession>H3KGE0</accession>
<keyword evidence="1" id="KW-0732">Signal</keyword>
<feature type="signal peptide" evidence="1">
    <location>
        <begin position="1"/>
        <end position="23"/>
    </location>
</feature>
<reference evidence="2 3" key="1">
    <citation type="submission" date="2011-11" db="EMBL/GenBank/DDBJ databases">
        <authorList>
            <person name="Weinstock G."/>
            <person name="Sodergren E."/>
            <person name="Clifton S."/>
            <person name="Fulton L."/>
            <person name="Fulton B."/>
            <person name="Courtney L."/>
            <person name="Fronick C."/>
            <person name="Harrison M."/>
            <person name="Strong C."/>
            <person name="Farmer C."/>
            <person name="Delahaunty K."/>
            <person name="Markovic C."/>
            <person name="Hall O."/>
            <person name="Minx P."/>
            <person name="Tomlinson C."/>
            <person name="Mitreva M."/>
            <person name="Hou S."/>
            <person name="Chen J."/>
            <person name="Wollam A."/>
            <person name="Pepin K.H."/>
            <person name="Johnson M."/>
            <person name="Bhonagiri V."/>
            <person name="Zhang X."/>
            <person name="Suruliraj S."/>
            <person name="Warren W."/>
            <person name="Chinwalla A."/>
            <person name="Mardis E.R."/>
            <person name="Wilson R.K."/>
        </authorList>
    </citation>
    <scope>NUCLEOTIDE SEQUENCE [LARGE SCALE GENOMIC DNA]</scope>
    <source>
        <strain evidence="2 3">YIT 11816</strain>
    </source>
</reference>
<feature type="chain" id="PRO_5003588003" description="Lipoprotein" evidence="1">
    <location>
        <begin position="24"/>
        <end position="402"/>
    </location>
</feature>
<proteinExistence type="predicted"/>
<evidence type="ECO:0008006" key="4">
    <source>
        <dbReference type="Google" id="ProtNLM"/>
    </source>
</evidence>
<dbReference type="OrthoDB" id="9150631at2"/>
<dbReference type="PROSITE" id="PS51257">
    <property type="entry name" value="PROKAR_LIPOPROTEIN"/>
    <property type="match status" value="1"/>
</dbReference>
<dbReference type="PATRIC" id="fig|762967.3.peg.1431"/>
<dbReference type="Proteomes" id="UP000004956">
    <property type="component" value="Unassembled WGS sequence"/>
</dbReference>
<protein>
    <recommendedName>
        <fullName evidence="4">Lipoprotein</fullName>
    </recommendedName>
</protein>
<dbReference type="HOGENOM" id="CLU_684991_0_0_4"/>
<gene>
    <name evidence="2" type="ORF">HMPREF9440_01820</name>
</gene>
<sequence length="402" mass="44747">MKPHTLRTLLALTSAGLLLTGCAGNVVDPAPIETVQAKAQTGKAKQPDKPVPMSVATFQALRGDGLYYFDNAAPSRFFVSESIATNGRWPVEEEFRRGASHGFTWGSGAAAILRNGRALDPQAAESVSVEKNGDVILHFRNEKNSKETLTLRLKLEAYDLSGLPIGYYLVTRSGRSTPAGYFIGERYVFPQGSVGYRAVLTTPKDEVIVPTKQAFSGSETIEAFSQRFTKEIPYCLRYIPGKRSEPIGLRFDEPIQKKTVKQKGKTVEAAQKGEVELYEVKKGTLFCAKEKERSIGEADWNLRWVNGTRTISFTFPEHLNPEDYGVAKAHRDALRVALAQEKAGKKTKLVPARLWLAGKPITDYQWRFNRKAAEAIEAALKATEEKREAWEAKQKRPQPKNK</sequence>
<organism evidence="2 3">
    <name type="scientific">Sutterella parvirubra YIT 11816</name>
    <dbReference type="NCBI Taxonomy" id="762967"/>
    <lineage>
        <taxon>Bacteria</taxon>
        <taxon>Pseudomonadati</taxon>
        <taxon>Pseudomonadota</taxon>
        <taxon>Betaproteobacteria</taxon>
        <taxon>Burkholderiales</taxon>
        <taxon>Sutterellaceae</taxon>
        <taxon>Sutterella</taxon>
    </lineage>
</organism>
<dbReference type="AlphaFoldDB" id="H3KGE0"/>
<keyword evidence="3" id="KW-1185">Reference proteome</keyword>
<evidence type="ECO:0000256" key="1">
    <source>
        <dbReference type="SAM" id="SignalP"/>
    </source>
</evidence>